<sequence length="326" mass="37177">MTEYETHVHEEIETTIDRAGFDTLDPAAVRVDVTDSFRRKLGEYRRLSAADRDAETTVEYEIRIARRLFEDGRDDRWRDTVRHEVAHAYVLETVGPDAQPHGDAWKTAARRAGADPVARYEGDNTVDAEYVLACPRGCFERGYVQRSKRIKQPWQYTCDECGTRPISYDVGERPADPDPGTCYVDSIPWRTPEDQDEPDDARSTARYLLACPNGCTAWPYQRRTKRIKNPWLYACPECDTTLLSCGIDDSPTELEPGRCHVGSVPWQVPRIVHACPNGCFSTGYGQHTEQTRQPERYRCEECGARTVAYLADERPETIDPGTNYLE</sequence>
<dbReference type="Proteomes" id="UP000324021">
    <property type="component" value="Unassembled WGS sequence"/>
</dbReference>
<dbReference type="InterPro" id="IPR006640">
    <property type="entry name" value="SprT-like_domain"/>
</dbReference>
<feature type="domain" description="SprT-like" evidence="1">
    <location>
        <begin position="22"/>
        <end position="168"/>
    </location>
</feature>
<evidence type="ECO:0000259" key="1">
    <source>
        <dbReference type="SMART" id="SM00731"/>
    </source>
</evidence>
<dbReference type="AlphaFoldDB" id="A0A1G6XTM0"/>
<evidence type="ECO:0000313" key="3">
    <source>
        <dbReference type="Proteomes" id="UP000324021"/>
    </source>
</evidence>
<dbReference type="Pfam" id="PF10263">
    <property type="entry name" value="SprT-like"/>
    <property type="match status" value="1"/>
</dbReference>
<protein>
    <submittedName>
        <fullName evidence="2">SprT-like family protein</fullName>
    </submittedName>
</protein>
<organism evidence="2 3">
    <name type="scientific">Natrinema hispanicum</name>
    <dbReference type="NCBI Taxonomy" id="392421"/>
    <lineage>
        <taxon>Archaea</taxon>
        <taxon>Methanobacteriati</taxon>
        <taxon>Methanobacteriota</taxon>
        <taxon>Stenosarchaea group</taxon>
        <taxon>Halobacteria</taxon>
        <taxon>Halobacteriales</taxon>
        <taxon>Natrialbaceae</taxon>
        <taxon>Natrinema</taxon>
    </lineage>
</organism>
<evidence type="ECO:0000313" key="2">
    <source>
        <dbReference type="EMBL" id="SDD80737.1"/>
    </source>
</evidence>
<name>A0A1G6XTM0_9EURY</name>
<proteinExistence type="predicted"/>
<dbReference type="EMBL" id="FMZP01000051">
    <property type="protein sequence ID" value="SDD80737.1"/>
    <property type="molecule type" value="Genomic_DNA"/>
</dbReference>
<gene>
    <name evidence="2" type="ORF">SAMN05192552_10517</name>
</gene>
<dbReference type="SMART" id="SM00731">
    <property type="entry name" value="SprT"/>
    <property type="match status" value="1"/>
</dbReference>
<dbReference type="GO" id="GO:0006950">
    <property type="term" value="P:response to stress"/>
    <property type="evidence" value="ECO:0007669"/>
    <property type="project" value="UniProtKB-ARBA"/>
</dbReference>
<accession>A0A1G6XTM0</accession>
<dbReference type="RefSeq" id="WP_149782611.1">
    <property type="nucleotide sequence ID" value="NZ_FMZP01000051.1"/>
</dbReference>
<reference evidence="2 3" key="1">
    <citation type="submission" date="2016-10" db="EMBL/GenBank/DDBJ databases">
        <authorList>
            <person name="Varghese N."/>
            <person name="Submissions S."/>
        </authorList>
    </citation>
    <scope>NUCLEOTIDE SEQUENCE [LARGE SCALE GENOMIC DNA]</scope>
    <source>
        <strain evidence="2 3">CDM_1</strain>
    </source>
</reference>